<comment type="caution">
    <text evidence="10">The sequence shown here is derived from an EMBL/GenBank/DDBJ whole genome shotgun (WGS) entry which is preliminary data.</text>
</comment>
<feature type="domain" description="PHP" evidence="9">
    <location>
        <begin position="5"/>
        <end position="215"/>
    </location>
</feature>
<name>A0ABS9UEK6_9BACL</name>
<comment type="pathway">
    <text evidence="1 8">Amino-acid biosynthesis; L-histidine biosynthesis; L-histidine from 5-phospho-alpha-D-ribose 1-diphosphate: step 8/9.</text>
</comment>
<dbReference type="GO" id="GO:0004401">
    <property type="term" value="F:histidinol-phosphatase activity"/>
    <property type="evidence" value="ECO:0007669"/>
    <property type="project" value="UniProtKB-EC"/>
</dbReference>
<dbReference type="PANTHER" id="PTHR21039">
    <property type="entry name" value="HISTIDINOL PHOSPHATASE-RELATED"/>
    <property type="match status" value="1"/>
</dbReference>
<dbReference type="CDD" id="cd12110">
    <property type="entry name" value="PHP_HisPPase_Hisj_like"/>
    <property type="match status" value="1"/>
</dbReference>
<comment type="catalytic activity">
    <reaction evidence="7 8">
        <text>L-histidinol phosphate + H2O = L-histidinol + phosphate</text>
        <dbReference type="Rhea" id="RHEA:14465"/>
        <dbReference type="ChEBI" id="CHEBI:15377"/>
        <dbReference type="ChEBI" id="CHEBI:43474"/>
        <dbReference type="ChEBI" id="CHEBI:57699"/>
        <dbReference type="ChEBI" id="CHEBI:57980"/>
        <dbReference type="EC" id="3.1.3.15"/>
    </reaction>
</comment>
<evidence type="ECO:0000256" key="5">
    <source>
        <dbReference type="ARBA" id="ARBA00022801"/>
    </source>
</evidence>
<keyword evidence="6 8" id="KW-0368">Histidine biosynthesis</keyword>
<dbReference type="InterPro" id="IPR004013">
    <property type="entry name" value="PHP_dom"/>
</dbReference>
<organism evidence="10 11">
    <name type="scientific">Solibacillus palustris</name>
    <dbReference type="NCBI Taxonomy" id="2908203"/>
    <lineage>
        <taxon>Bacteria</taxon>
        <taxon>Bacillati</taxon>
        <taxon>Bacillota</taxon>
        <taxon>Bacilli</taxon>
        <taxon>Bacillales</taxon>
        <taxon>Caryophanaceae</taxon>
        <taxon>Solibacillus</taxon>
    </lineage>
</organism>
<evidence type="ECO:0000256" key="6">
    <source>
        <dbReference type="ARBA" id="ARBA00023102"/>
    </source>
</evidence>
<reference evidence="10 11" key="1">
    <citation type="submission" date="2022-03" db="EMBL/GenBank/DDBJ databases">
        <authorList>
            <person name="Jo J.-H."/>
            <person name="Im W.-T."/>
        </authorList>
    </citation>
    <scope>NUCLEOTIDE SEQUENCE [LARGE SCALE GENOMIC DNA]</scope>
    <source>
        <strain evidence="10 11">MA9</strain>
    </source>
</reference>
<comment type="similarity">
    <text evidence="2 8">Belongs to the PHP hydrolase family. HisK subfamily.</text>
</comment>
<dbReference type="Pfam" id="PF02811">
    <property type="entry name" value="PHP"/>
    <property type="match status" value="1"/>
</dbReference>
<accession>A0ABS9UEK6</accession>
<evidence type="ECO:0000256" key="2">
    <source>
        <dbReference type="ARBA" id="ARBA00009152"/>
    </source>
</evidence>
<keyword evidence="5 8" id="KW-0378">Hydrolase</keyword>
<dbReference type="PANTHER" id="PTHR21039:SF0">
    <property type="entry name" value="HISTIDINOL-PHOSPHATASE"/>
    <property type="match status" value="1"/>
</dbReference>
<evidence type="ECO:0000256" key="8">
    <source>
        <dbReference type="RuleBase" id="RU366003"/>
    </source>
</evidence>
<proteinExistence type="inferred from homology"/>
<keyword evidence="4 8" id="KW-0028">Amino-acid biosynthesis</keyword>
<evidence type="ECO:0000313" key="10">
    <source>
        <dbReference type="EMBL" id="MCH7322405.1"/>
    </source>
</evidence>
<dbReference type="SUPFAM" id="SSF89550">
    <property type="entry name" value="PHP domain-like"/>
    <property type="match status" value="1"/>
</dbReference>
<gene>
    <name evidence="10" type="primary">hisJ</name>
    <name evidence="10" type="ORF">LZ480_10925</name>
</gene>
<dbReference type="RefSeq" id="WP_241369462.1">
    <property type="nucleotide sequence ID" value="NZ_JAKZFC010000003.1"/>
</dbReference>
<dbReference type="EMBL" id="JAKZFC010000003">
    <property type="protein sequence ID" value="MCH7322405.1"/>
    <property type="molecule type" value="Genomic_DNA"/>
</dbReference>
<evidence type="ECO:0000256" key="4">
    <source>
        <dbReference type="ARBA" id="ARBA00022605"/>
    </source>
</evidence>
<sequence length="268" mass="30698">MRKRDGHIHTPFCPHGSGDSFDKYITKAIDEGFTEITFTEHAPLPISFIDPTPEKDCGMKHELLTAYFGQLQELKERYKKHIIINIGLEIDYIVGFEHATRNFLNEVGQILDDAILSVHFLQHAGNYTCIDFSEDVYLQFSEQIGGIEAMYSLYYETVKQSILVDLGPYKPKRIGHPTLIHKFQLAHNQSINDRAQIKSVLELMQTHGYELDFNSAGLSKTYCQEPYPNYEYAAFAKQIGVPIVFGSDAHTANDLHQHYYALQQKLTF</sequence>
<dbReference type="Proteomes" id="UP001316087">
    <property type="component" value="Unassembled WGS sequence"/>
</dbReference>
<evidence type="ECO:0000256" key="7">
    <source>
        <dbReference type="ARBA" id="ARBA00049158"/>
    </source>
</evidence>
<dbReference type="NCBIfam" id="TIGR01856">
    <property type="entry name" value="hisJ_fam"/>
    <property type="match status" value="1"/>
</dbReference>
<dbReference type="EC" id="3.1.3.15" evidence="3 8"/>
<dbReference type="NCBIfam" id="NF005996">
    <property type="entry name" value="PRK08123.1"/>
    <property type="match status" value="1"/>
</dbReference>
<evidence type="ECO:0000256" key="1">
    <source>
        <dbReference type="ARBA" id="ARBA00004970"/>
    </source>
</evidence>
<evidence type="ECO:0000259" key="9">
    <source>
        <dbReference type="Pfam" id="PF02811"/>
    </source>
</evidence>
<dbReference type="InterPro" id="IPR010140">
    <property type="entry name" value="Histidinol_P_phosphatase_HisJ"/>
</dbReference>
<keyword evidence="11" id="KW-1185">Reference proteome</keyword>
<protein>
    <recommendedName>
        <fullName evidence="3 8">Histidinol-phosphatase</fullName>
        <shortName evidence="8">HolPase</shortName>
        <ecNumber evidence="3 8">3.1.3.15</ecNumber>
    </recommendedName>
</protein>
<evidence type="ECO:0000256" key="3">
    <source>
        <dbReference type="ARBA" id="ARBA00013085"/>
    </source>
</evidence>
<dbReference type="Gene3D" id="3.20.20.140">
    <property type="entry name" value="Metal-dependent hydrolases"/>
    <property type="match status" value="1"/>
</dbReference>
<evidence type="ECO:0000313" key="11">
    <source>
        <dbReference type="Proteomes" id="UP001316087"/>
    </source>
</evidence>
<dbReference type="InterPro" id="IPR016195">
    <property type="entry name" value="Pol/histidinol_Pase-like"/>
</dbReference>